<reference evidence="2" key="1">
    <citation type="submission" date="2020-07" db="EMBL/GenBank/DDBJ databases">
        <title>Huge and variable diversity of episymbiotic CPR bacteria and DPANN archaea in groundwater ecosystems.</title>
        <authorList>
            <person name="He C.Y."/>
            <person name="Keren R."/>
            <person name="Whittaker M."/>
            <person name="Farag I.F."/>
            <person name="Doudna J."/>
            <person name="Cate J.H.D."/>
            <person name="Banfield J.F."/>
        </authorList>
    </citation>
    <scope>NUCLEOTIDE SEQUENCE</scope>
    <source>
        <strain evidence="2">NC_groundwater_972_Pr1_S-0.2um_49_27</strain>
    </source>
</reference>
<sequence>MIFTISLILFSIFILGYLLFGLAILYHLRAYILPNWYLARTVSGLFIGISIVFLLLAAFYFFQIPWASYP</sequence>
<keyword evidence="1" id="KW-1133">Transmembrane helix</keyword>
<accession>A0A9D6LPJ1</accession>
<evidence type="ECO:0000256" key="1">
    <source>
        <dbReference type="SAM" id="Phobius"/>
    </source>
</evidence>
<name>A0A9D6LPJ1_9BACT</name>
<keyword evidence="1" id="KW-0472">Membrane</keyword>
<keyword evidence="1" id="KW-0812">Transmembrane</keyword>
<protein>
    <submittedName>
        <fullName evidence="2">Uncharacterized protein</fullName>
    </submittedName>
</protein>
<organism evidence="2 3">
    <name type="scientific">Candidatus Sungiibacteriota bacterium</name>
    <dbReference type="NCBI Taxonomy" id="2750080"/>
    <lineage>
        <taxon>Bacteria</taxon>
        <taxon>Candidatus Sungiibacteriota</taxon>
    </lineage>
</organism>
<dbReference type="AlphaFoldDB" id="A0A9D6LPJ1"/>
<proteinExistence type="predicted"/>
<feature type="transmembrane region" description="Helical" evidence="1">
    <location>
        <begin position="38"/>
        <end position="62"/>
    </location>
</feature>
<dbReference type="EMBL" id="JACQCQ010000006">
    <property type="protein sequence ID" value="MBI3627388.1"/>
    <property type="molecule type" value="Genomic_DNA"/>
</dbReference>
<dbReference type="Proteomes" id="UP000808388">
    <property type="component" value="Unassembled WGS sequence"/>
</dbReference>
<evidence type="ECO:0000313" key="3">
    <source>
        <dbReference type="Proteomes" id="UP000808388"/>
    </source>
</evidence>
<evidence type="ECO:0000313" key="2">
    <source>
        <dbReference type="EMBL" id="MBI3627388.1"/>
    </source>
</evidence>
<feature type="transmembrane region" description="Helical" evidence="1">
    <location>
        <begin position="6"/>
        <end position="26"/>
    </location>
</feature>
<gene>
    <name evidence="2" type="ORF">HY220_01375</name>
</gene>
<comment type="caution">
    <text evidence="2">The sequence shown here is derived from an EMBL/GenBank/DDBJ whole genome shotgun (WGS) entry which is preliminary data.</text>
</comment>